<keyword evidence="1" id="KW-0812">Transmembrane</keyword>
<reference evidence="3" key="1">
    <citation type="submission" date="2022-08" db="EMBL/GenBank/DDBJ databases">
        <title>A Global Phylogenomic Analysis of the Shiitake Genus Lentinula.</title>
        <authorList>
            <consortium name="DOE Joint Genome Institute"/>
            <person name="Sierra-Patev S."/>
            <person name="Min B."/>
            <person name="Naranjo-Ortiz M."/>
            <person name="Looney B."/>
            <person name="Konkel Z."/>
            <person name="Slot J.C."/>
            <person name="Sakamoto Y."/>
            <person name="Steenwyk J.L."/>
            <person name="Rokas A."/>
            <person name="Carro J."/>
            <person name="Camarero S."/>
            <person name="Ferreira P."/>
            <person name="Molpeceres G."/>
            <person name="Ruiz-Duenas F.J."/>
            <person name="Serrano A."/>
            <person name="Henrissat B."/>
            <person name="Drula E."/>
            <person name="Hughes K.W."/>
            <person name="Mata J.L."/>
            <person name="Ishikawa N.K."/>
            <person name="Vargas-Isla R."/>
            <person name="Ushijima S."/>
            <person name="Smith C.A."/>
            <person name="Ahrendt S."/>
            <person name="Andreopoulos W."/>
            <person name="He G."/>
            <person name="Labutti K."/>
            <person name="Lipzen A."/>
            <person name="Ng V."/>
            <person name="Riley R."/>
            <person name="Sandor L."/>
            <person name="Barry K."/>
            <person name="Martinez A.T."/>
            <person name="Xiao Y."/>
            <person name="Gibbons J.G."/>
            <person name="Terashima K."/>
            <person name="Grigoriev I.V."/>
            <person name="Hibbett D.S."/>
        </authorList>
    </citation>
    <scope>NUCLEOTIDE SEQUENCE</scope>
    <source>
        <strain evidence="3">JLM2183</strain>
    </source>
</reference>
<evidence type="ECO:0000313" key="4">
    <source>
        <dbReference type="Proteomes" id="UP001150266"/>
    </source>
</evidence>
<proteinExistence type="predicted"/>
<feature type="transmembrane region" description="Helical" evidence="1">
    <location>
        <begin position="108"/>
        <end position="127"/>
    </location>
</feature>
<keyword evidence="4" id="KW-1185">Reference proteome</keyword>
<dbReference type="OrthoDB" id="3221808at2759"/>
<feature type="non-terminal residue" evidence="3">
    <location>
        <position position="1"/>
    </location>
</feature>
<comment type="caution">
    <text evidence="3">The sequence shown here is derived from an EMBL/GenBank/DDBJ whole genome shotgun (WGS) entry which is preliminary data.</text>
</comment>
<dbReference type="Pfam" id="PF20153">
    <property type="entry name" value="DUF6535"/>
    <property type="match status" value="1"/>
</dbReference>
<feature type="transmembrane region" description="Helical" evidence="1">
    <location>
        <begin position="26"/>
        <end position="49"/>
    </location>
</feature>
<protein>
    <recommendedName>
        <fullName evidence="2">DUF6535 domain-containing protein</fullName>
    </recommendedName>
</protein>
<dbReference type="InterPro" id="IPR045338">
    <property type="entry name" value="DUF6535"/>
</dbReference>
<dbReference type="Proteomes" id="UP001150266">
    <property type="component" value="Unassembled WGS sequence"/>
</dbReference>
<keyword evidence="1" id="KW-1133">Transmembrane helix</keyword>
<name>A0A9W9DL65_9AGAR</name>
<evidence type="ECO:0000259" key="2">
    <source>
        <dbReference type="Pfam" id="PF20153"/>
    </source>
</evidence>
<keyword evidence="1" id="KW-0472">Membrane</keyword>
<feature type="domain" description="DUF6535" evidence="2">
    <location>
        <begin position="2"/>
        <end position="131"/>
    </location>
</feature>
<dbReference type="AlphaFoldDB" id="A0A9W9DL65"/>
<evidence type="ECO:0000313" key="3">
    <source>
        <dbReference type="EMBL" id="KAJ4475658.1"/>
    </source>
</evidence>
<organism evidence="3 4">
    <name type="scientific">Lentinula aciculospora</name>
    <dbReference type="NCBI Taxonomy" id="153920"/>
    <lineage>
        <taxon>Eukaryota</taxon>
        <taxon>Fungi</taxon>
        <taxon>Dikarya</taxon>
        <taxon>Basidiomycota</taxon>
        <taxon>Agaricomycotina</taxon>
        <taxon>Agaricomycetes</taxon>
        <taxon>Agaricomycetidae</taxon>
        <taxon>Agaricales</taxon>
        <taxon>Marasmiineae</taxon>
        <taxon>Omphalotaceae</taxon>
        <taxon>Lentinula</taxon>
    </lineage>
</organism>
<evidence type="ECO:0000256" key="1">
    <source>
        <dbReference type="SAM" id="Phobius"/>
    </source>
</evidence>
<gene>
    <name evidence="3" type="ORF">J3R30DRAFT_3294094</name>
</gene>
<dbReference type="EMBL" id="JAOTPV010000014">
    <property type="protein sequence ID" value="KAJ4475658.1"/>
    <property type="molecule type" value="Genomic_DNA"/>
</dbReference>
<accession>A0A9W9DL65</accession>
<sequence>IWHVYLDEAAVFDDNMIGEMRDALDMLLIFVQSKSLTALFSAIITTFVVQTYQQLSQDYSQMTAYLLYEPNQIQWALAYGTSLDVVSPSSISPTTNSTPEGITVWTNALWFTSLTLLLVTVFAAVLVKQWL</sequence>